<evidence type="ECO:0000313" key="2">
    <source>
        <dbReference type="EMBL" id="CAE2199978.1"/>
    </source>
</evidence>
<dbReference type="AlphaFoldDB" id="A0A7S4HI84"/>
<sequence>MDGMGTQEDTLQCIPKAHLRRQTLLNLASGMSLPLAQACAVISHCSSEFRCLLPTAPHSTLQARDRGKRGGGEPTAPGRNLAPAAPPHEALFVLCPLPCIHRMRTSYIIRAVFSTSYDPSVTCLSSYRALAVPSFQCNQSSG</sequence>
<proteinExistence type="predicted"/>
<gene>
    <name evidence="2" type="ORF">OAUR00152_LOCUS285</name>
</gene>
<reference evidence="2" key="1">
    <citation type="submission" date="2021-01" db="EMBL/GenBank/DDBJ databases">
        <authorList>
            <person name="Corre E."/>
            <person name="Pelletier E."/>
            <person name="Niang G."/>
            <person name="Scheremetjew M."/>
            <person name="Finn R."/>
            <person name="Kale V."/>
            <person name="Holt S."/>
            <person name="Cochrane G."/>
            <person name="Meng A."/>
            <person name="Brown T."/>
            <person name="Cohen L."/>
        </authorList>
    </citation>
    <scope>NUCLEOTIDE SEQUENCE</scope>
    <source>
        <strain evidence="2">Isolate 1302-5</strain>
    </source>
</reference>
<dbReference type="EMBL" id="HBKQ01000429">
    <property type="protein sequence ID" value="CAE2199978.1"/>
    <property type="molecule type" value="Transcribed_RNA"/>
</dbReference>
<name>A0A7S4HI84_9STRA</name>
<organism evidence="2">
    <name type="scientific">Odontella aurita</name>
    <dbReference type="NCBI Taxonomy" id="265563"/>
    <lineage>
        <taxon>Eukaryota</taxon>
        <taxon>Sar</taxon>
        <taxon>Stramenopiles</taxon>
        <taxon>Ochrophyta</taxon>
        <taxon>Bacillariophyta</taxon>
        <taxon>Mediophyceae</taxon>
        <taxon>Biddulphiophycidae</taxon>
        <taxon>Eupodiscales</taxon>
        <taxon>Odontellaceae</taxon>
        <taxon>Odontella</taxon>
    </lineage>
</organism>
<protein>
    <submittedName>
        <fullName evidence="2">Uncharacterized protein</fullName>
    </submittedName>
</protein>
<feature type="region of interest" description="Disordered" evidence="1">
    <location>
        <begin position="60"/>
        <end position="83"/>
    </location>
</feature>
<accession>A0A7S4HI84</accession>
<evidence type="ECO:0000256" key="1">
    <source>
        <dbReference type="SAM" id="MobiDB-lite"/>
    </source>
</evidence>